<dbReference type="GO" id="GO:0042781">
    <property type="term" value="F:3'-tRNA processing endoribonuclease activity"/>
    <property type="evidence" value="ECO:0007669"/>
    <property type="project" value="TreeGrafter"/>
</dbReference>
<dbReference type="GO" id="GO:0005634">
    <property type="term" value="C:nucleus"/>
    <property type="evidence" value="ECO:0007669"/>
    <property type="project" value="TreeGrafter"/>
</dbReference>
<dbReference type="InParanoid" id="A0A316YIL1"/>
<gene>
    <name evidence="2" type="ORF">FA10DRAFT_267953</name>
</gene>
<dbReference type="AlphaFoldDB" id="A0A316YIL1"/>
<evidence type="ECO:0000313" key="2">
    <source>
        <dbReference type="EMBL" id="PWN89380.1"/>
    </source>
</evidence>
<dbReference type="Gene3D" id="3.60.15.10">
    <property type="entry name" value="Ribonuclease Z/Hydroxyacylglutathione hydrolase-like"/>
    <property type="match status" value="1"/>
</dbReference>
<evidence type="ECO:0000256" key="1">
    <source>
        <dbReference type="SAM" id="MobiDB-lite"/>
    </source>
</evidence>
<reference evidence="2 3" key="1">
    <citation type="journal article" date="2018" name="Mol. Biol. Evol.">
        <title>Broad Genomic Sampling Reveals a Smut Pathogenic Ancestry of the Fungal Clade Ustilaginomycotina.</title>
        <authorList>
            <person name="Kijpornyongpan T."/>
            <person name="Mondo S.J."/>
            <person name="Barry K."/>
            <person name="Sandor L."/>
            <person name="Lee J."/>
            <person name="Lipzen A."/>
            <person name="Pangilinan J."/>
            <person name="LaButti K."/>
            <person name="Hainaut M."/>
            <person name="Henrissat B."/>
            <person name="Grigoriev I.V."/>
            <person name="Spatafora J.W."/>
            <person name="Aime M.C."/>
        </authorList>
    </citation>
    <scope>NUCLEOTIDE SEQUENCE [LARGE SCALE GENOMIC DNA]</scope>
    <source>
        <strain evidence="2 3">MCA 4198</strain>
    </source>
</reference>
<dbReference type="Pfam" id="PF23023">
    <property type="entry name" value="Anti-Pycsar_Apyc1"/>
    <property type="match status" value="1"/>
</dbReference>
<dbReference type="OrthoDB" id="527344at2759"/>
<dbReference type="InterPro" id="IPR036866">
    <property type="entry name" value="RibonucZ/Hydroxyglut_hydro"/>
</dbReference>
<dbReference type="Proteomes" id="UP000245768">
    <property type="component" value="Unassembled WGS sequence"/>
</dbReference>
<protein>
    <submittedName>
        <fullName evidence="2">Uncharacterized protein</fullName>
    </submittedName>
</protein>
<dbReference type="GeneID" id="37044028"/>
<dbReference type="EMBL" id="KZ819637">
    <property type="protein sequence ID" value="PWN89380.1"/>
    <property type="molecule type" value="Genomic_DNA"/>
</dbReference>
<dbReference type="STRING" id="215250.A0A316YIL1"/>
<organism evidence="2 3">
    <name type="scientific">Acaromyces ingoldii</name>
    <dbReference type="NCBI Taxonomy" id="215250"/>
    <lineage>
        <taxon>Eukaryota</taxon>
        <taxon>Fungi</taxon>
        <taxon>Dikarya</taxon>
        <taxon>Basidiomycota</taxon>
        <taxon>Ustilaginomycotina</taxon>
        <taxon>Exobasidiomycetes</taxon>
        <taxon>Exobasidiales</taxon>
        <taxon>Cryptobasidiaceae</taxon>
        <taxon>Acaromyces</taxon>
    </lineage>
</organism>
<dbReference type="RefSeq" id="XP_025376578.1">
    <property type="nucleotide sequence ID" value="XM_025522112.1"/>
</dbReference>
<proteinExistence type="predicted"/>
<dbReference type="PANTHER" id="PTHR46018:SF2">
    <property type="entry name" value="ZINC PHOSPHODIESTERASE ELAC PROTEIN 1"/>
    <property type="match status" value="1"/>
</dbReference>
<dbReference type="SUPFAM" id="SSF56281">
    <property type="entry name" value="Metallo-hydrolase/oxidoreductase"/>
    <property type="match status" value="1"/>
</dbReference>
<feature type="region of interest" description="Disordered" evidence="1">
    <location>
        <begin position="476"/>
        <end position="572"/>
    </location>
</feature>
<feature type="compositionally biased region" description="Basic and acidic residues" evidence="1">
    <location>
        <begin position="476"/>
        <end position="490"/>
    </location>
</feature>
<accession>A0A316YIL1</accession>
<dbReference type="PANTHER" id="PTHR46018">
    <property type="entry name" value="ZINC PHOSPHODIESTERASE ELAC PROTEIN 1"/>
    <property type="match status" value="1"/>
</dbReference>
<keyword evidence="3" id="KW-1185">Reference proteome</keyword>
<name>A0A316YIL1_9BASI</name>
<evidence type="ECO:0000313" key="3">
    <source>
        <dbReference type="Proteomes" id="UP000245768"/>
    </source>
</evidence>
<sequence length="572" mass="60887">MANHIALRFLGTSSQTGASRNYSSLLVKINNHAAMVDCGEATQRQLLSRYVGGDDRIGSIRHIFITHLHADHVLGIVPLLLSMMGPTGNAVPESSFKTPRVEIFGPSGLRALIRTTLTLCYSQLSGSYTVHELLWEGQAAYPNAALTSVQGTPVAASAPEMDASLKGAKLGALRFIPHLPPHENELPGMDFRMDNESCSWPNIASVGGVAVSAAPILHRCPTVGYVFDEPDGASPVPQGVIDLLRANSKQLLEQQNIRNPLMLLGKLTKDRVAVELPDGTVLQPPPLSVPGRRIVVLGDTYDATGGLDVASAEEGSEAESHASTGPRGMLALARDADVVVHECTNAAMSDRVLAKGLKVEKRDEVRAKALLRGHSTPQVAGAFAGRIGARQLLLNHFSIKYPAPTSAGGWTGPAAKKENEKRRAVMREIEEQATEAWHASLRSPSDHVAKIHEQSARRRRAVATWDGFLYRVPRRDEGDEEDKTLSEHDGTPSANVNDGGEDGDDEDDDRASTTASSIAGAREPAQTAVPRRSNGSGHRGSRGNSRGGGVARRGRGAARGAGLPTGPRSSAT</sequence>
<feature type="compositionally biased region" description="Acidic residues" evidence="1">
    <location>
        <begin position="499"/>
        <end position="509"/>
    </location>
</feature>